<dbReference type="HOGENOM" id="CLU_2149820_0_0_1"/>
<name>I1Q7M3_ORYGL</name>
<sequence length="112" mass="12482">MVYWSLQAITKGKLILQAIHLVQSSNATQFPSNEAFSTKHPPRCSLASTISSSLGEARILLLLLLLQWLKFFNLKHTNSKLLPNSLPNKHTSSSLLINVQELTLKDKLSLNS</sequence>
<evidence type="ECO:0000313" key="1">
    <source>
        <dbReference type="EnsemblPlants" id="ORGLA07G0011500.1"/>
    </source>
</evidence>
<accession>I1Q7M3</accession>
<evidence type="ECO:0000313" key="2">
    <source>
        <dbReference type="Proteomes" id="UP000007306"/>
    </source>
</evidence>
<dbReference type="Proteomes" id="UP000007306">
    <property type="component" value="Chromosome 7"/>
</dbReference>
<dbReference type="Gramene" id="ORGLA01G0413000.1">
    <property type="protein sequence ID" value="ORGLA01G0413000.1"/>
    <property type="gene ID" value="ORGLA01G0413000"/>
</dbReference>
<protein>
    <submittedName>
        <fullName evidence="1">Uncharacterized protein</fullName>
    </submittedName>
</protein>
<dbReference type="AlphaFoldDB" id="I1Q7M3"/>
<reference evidence="1 2" key="2">
    <citation type="submission" date="2018-04" db="EMBL/GenBank/DDBJ databases">
        <title>OglaRS2 (Oryza glaberrima Reference Sequence Version 2).</title>
        <authorList>
            <person name="Zhang J."/>
            <person name="Kudrna D."/>
            <person name="Lee S."/>
            <person name="Talag J."/>
            <person name="Rajasekar S."/>
            <person name="Wing R.A."/>
        </authorList>
    </citation>
    <scope>NUCLEOTIDE SEQUENCE [LARGE SCALE GENOMIC DNA]</scope>
    <source>
        <strain evidence="1 2">cv. IRGC 96717</strain>
    </source>
</reference>
<proteinExistence type="predicted"/>
<dbReference type="EnsemblPlants" id="ORGLA01G0413000.1">
    <property type="protein sequence ID" value="ORGLA01G0413000.1"/>
    <property type="gene ID" value="ORGLA01G0413000"/>
</dbReference>
<keyword evidence="2" id="KW-1185">Reference proteome</keyword>
<organism evidence="1 2">
    <name type="scientific">Oryza glaberrima</name>
    <name type="common">African rice</name>
    <dbReference type="NCBI Taxonomy" id="4538"/>
    <lineage>
        <taxon>Eukaryota</taxon>
        <taxon>Viridiplantae</taxon>
        <taxon>Streptophyta</taxon>
        <taxon>Embryophyta</taxon>
        <taxon>Tracheophyta</taxon>
        <taxon>Spermatophyta</taxon>
        <taxon>Magnoliopsida</taxon>
        <taxon>Liliopsida</taxon>
        <taxon>Poales</taxon>
        <taxon>Poaceae</taxon>
        <taxon>BOP clade</taxon>
        <taxon>Oryzoideae</taxon>
        <taxon>Oryzeae</taxon>
        <taxon>Oryzinae</taxon>
        <taxon>Oryza</taxon>
    </lineage>
</organism>
<reference evidence="1" key="1">
    <citation type="submission" date="2015-06" db="UniProtKB">
        <authorList>
            <consortium name="EnsemblPlants"/>
        </authorList>
    </citation>
    <scope>IDENTIFICATION</scope>
</reference>
<dbReference type="Gramene" id="ORGLA07G0011500.1">
    <property type="protein sequence ID" value="ORGLA07G0011500.1"/>
    <property type="gene ID" value="ORGLA07G0011500"/>
</dbReference>
<dbReference type="EnsemblPlants" id="ORGLA07G0011500.1">
    <property type="protein sequence ID" value="ORGLA07G0011500.1"/>
    <property type="gene ID" value="ORGLA07G0011500"/>
</dbReference>